<dbReference type="EMBL" id="JACMYC010000008">
    <property type="protein sequence ID" value="MBC2961436.1"/>
    <property type="molecule type" value="Genomic_DNA"/>
</dbReference>
<evidence type="ECO:0000313" key="10">
    <source>
        <dbReference type="EMBL" id="MBC2961436.1"/>
    </source>
</evidence>
<reference evidence="10 11" key="1">
    <citation type="submission" date="2020-08" db="EMBL/GenBank/DDBJ databases">
        <title>novel species in genus Nocardioides.</title>
        <authorList>
            <person name="Zhang G."/>
        </authorList>
    </citation>
    <scope>NUCLEOTIDE SEQUENCE [LARGE SCALE GENOMIC DNA]</scope>
    <source>
        <strain evidence="10 11">SC8A-24</strain>
    </source>
</reference>
<comment type="similarity">
    <text evidence="8">Belongs to the MQO family.</text>
</comment>
<keyword evidence="5 8" id="KW-0285">Flavoprotein</keyword>
<dbReference type="NCBIfam" id="NF003606">
    <property type="entry name" value="PRK05257.2-1"/>
    <property type="match status" value="1"/>
</dbReference>
<dbReference type="SUPFAM" id="SSF51905">
    <property type="entry name" value="FAD/NAD(P)-binding domain"/>
    <property type="match status" value="1"/>
</dbReference>
<evidence type="ECO:0000256" key="4">
    <source>
        <dbReference type="ARBA" id="ARBA00022532"/>
    </source>
</evidence>
<evidence type="ECO:0000256" key="1">
    <source>
        <dbReference type="ARBA" id="ARBA00001139"/>
    </source>
</evidence>
<dbReference type="NCBIfam" id="NF003603">
    <property type="entry name" value="PRK05257.1-1"/>
    <property type="match status" value="1"/>
</dbReference>
<dbReference type="InterPro" id="IPR006231">
    <property type="entry name" value="MQO"/>
</dbReference>
<dbReference type="Proteomes" id="UP000604001">
    <property type="component" value="Unassembled WGS sequence"/>
</dbReference>
<dbReference type="PANTHER" id="PTHR43104:SF2">
    <property type="entry name" value="L-2-HYDROXYGLUTARATE DEHYDROGENASE, MITOCHONDRIAL"/>
    <property type="match status" value="1"/>
</dbReference>
<evidence type="ECO:0000256" key="5">
    <source>
        <dbReference type="ARBA" id="ARBA00022630"/>
    </source>
</evidence>
<keyword evidence="7 8" id="KW-0560">Oxidoreductase</keyword>
<comment type="caution">
    <text evidence="10">The sequence shown here is derived from an EMBL/GenBank/DDBJ whole genome shotgun (WGS) entry which is preliminary data.</text>
</comment>
<dbReference type="NCBIfam" id="TIGR01320">
    <property type="entry name" value="mal_quin_oxido"/>
    <property type="match status" value="1"/>
</dbReference>
<evidence type="ECO:0000256" key="8">
    <source>
        <dbReference type="HAMAP-Rule" id="MF_00212"/>
    </source>
</evidence>
<dbReference type="GO" id="GO:0008924">
    <property type="term" value="F:L-malate dehydrogenase (quinone) activity"/>
    <property type="evidence" value="ECO:0007669"/>
    <property type="project" value="UniProtKB-EC"/>
</dbReference>
<feature type="region of interest" description="Disordered" evidence="9">
    <location>
        <begin position="1"/>
        <end position="26"/>
    </location>
</feature>
<evidence type="ECO:0000256" key="2">
    <source>
        <dbReference type="ARBA" id="ARBA00001974"/>
    </source>
</evidence>
<evidence type="ECO:0000256" key="7">
    <source>
        <dbReference type="ARBA" id="ARBA00023002"/>
    </source>
</evidence>
<organism evidence="10 11">
    <name type="scientific">Nocardioides deserti</name>
    <dbReference type="NCBI Taxonomy" id="1588644"/>
    <lineage>
        <taxon>Bacteria</taxon>
        <taxon>Bacillati</taxon>
        <taxon>Actinomycetota</taxon>
        <taxon>Actinomycetes</taxon>
        <taxon>Propionibacteriales</taxon>
        <taxon>Nocardioidaceae</taxon>
        <taxon>Nocardioides</taxon>
    </lineage>
</organism>
<comment type="cofactor">
    <cofactor evidence="2 8">
        <name>FAD</name>
        <dbReference type="ChEBI" id="CHEBI:57692"/>
    </cofactor>
</comment>
<evidence type="ECO:0000256" key="3">
    <source>
        <dbReference type="ARBA" id="ARBA00005012"/>
    </source>
</evidence>
<name>A0ABR6UC70_9ACTN</name>
<dbReference type="InterPro" id="IPR036188">
    <property type="entry name" value="FAD/NAD-bd_sf"/>
</dbReference>
<evidence type="ECO:0000256" key="6">
    <source>
        <dbReference type="ARBA" id="ARBA00022827"/>
    </source>
</evidence>
<dbReference type="NCBIfam" id="NF009875">
    <property type="entry name" value="PRK13339.1"/>
    <property type="match status" value="1"/>
</dbReference>
<accession>A0ABR6UC70</accession>
<proteinExistence type="inferred from homology"/>
<dbReference type="NCBIfam" id="NF003605">
    <property type="entry name" value="PRK05257.1-4"/>
    <property type="match status" value="1"/>
</dbReference>
<dbReference type="Pfam" id="PF06039">
    <property type="entry name" value="Mqo"/>
    <property type="match status" value="1"/>
</dbReference>
<keyword evidence="4 8" id="KW-0816">Tricarboxylic acid cycle</keyword>
<sequence>MGPSEWVVGKQSLAEHSGERPVQLDGNDVARLAATGGPASGRRPDDEGPATTYDALLVGGGIMSATLATLLHHVEPTWRIGIVERLDELAQESSGPWNNAGTGHAALCELNYSPERPDGSVDVSKAIEVNEQFQVTRQLWAFLVESGALPDPATFVRPTPHLSFVWGTENVEYLRRRHEQLVSHPLFAGIEFSSDPDVIAEWAPLLMAGRDRSEPVAATRAIGGTDVDFGSLTRQLVTGLADSGAVELRTGTEVRRLRRTEGGWHVTGKDFDATARFVFVGAGGQALTLLQRSGIDEIRGYGGFPVSGEFWRTTNPEVVARHQAKVYGKAAVGAPPMSVPHLDTRVVDGAPSLMFGPYAGFSPRFLKHGSLFDLLRSVRLHNLRPMLQAGLRNLGLVVYLVQQLLAGKKSQLRELQAFFPDARAEDWEKITAGQRVQVIKDVPGQGGVLQFGTEVIAAGDGSIAGLLGASPGASTAVPIMLDVMARCFPDRVEEWRPALEKAIPSYGHRLGEDPELARTVLAQTTYSLGLDPTAPAAR</sequence>
<keyword evidence="11" id="KW-1185">Reference proteome</keyword>
<evidence type="ECO:0000256" key="9">
    <source>
        <dbReference type="SAM" id="MobiDB-lite"/>
    </source>
</evidence>
<protein>
    <recommendedName>
        <fullName evidence="8">Probable malate:quinone oxidoreductase</fullName>
        <ecNumber evidence="8">1.1.5.4</ecNumber>
    </recommendedName>
    <alternativeName>
        <fullName evidence="8">MQO</fullName>
    </alternativeName>
    <alternativeName>
        <fullName evidence="8">Malate dehydrogenase [quinone]</fullName>
    </alternativeName>
</protein>
<dbReference type="NCBIfam" id="NF003611">
    <property type="entry name" value="PRK05257.3-2"/>
    <property type="match status" value="1"/>
</dbReference>
<dbReference type="HAMAP" id="MF_00212">
    <property type="entry name" value="MQO"/>
    <property type="match status" value="1"/>
</dbReference>
<dbReference type="PANTHER" id="PTHR43104">
    <property type="entry name" value="L-2-HYDROXYGLUTARATE DEHYDROGENASE, MITOCHONDRIAL"/>
    <property type="match status" value="1"/>
</dbReference>
<evidence type="ECO:0000313" key="11">
    <source>
        <dbReference type="Proteomes" id="UP000604001"/>
    </source>
</evidence>
<comment type="catalytic activity">
    <reaction evidence="1 8">
        <text>(S)-malate + a quinone = a quinol + oxaloacetate</text>
        <dbReference type="Rhea" id="RHEA:46012"/>
        <dbReference type="ChEBI" id="CHEBI:15589"/>
        <dbReference type="ChEBI" id="CHEBI:16452"/>
        <dbReference type="ChEBI" id="CHEBI:24646"/>
        <dbReference type="ChEBI" id="CHEBI:132124"/>
        <dbReference type="EC" id="1.1.5.4"/>
    </reaction>
</comment>
<dbReference type="EC" id="1.1.5.4" evidence="8"/>
<comment type="pathway">
    <text evidence="3 8">Carbohydrate metabolism; tricarboxylic acid cycle; oxaloacetate from (S)-malate (quinone route): step 1/1.</text>
</comment>
<gene>
    <name evidence="8 10" type="primary">mqo</name>
    <name evidence="10" type="ORF">H7344_14135</name>
</gene>
<keyword evidence="6 8" id="KW-0274">FAD</keyword>
<dbReference type="Gene3D" id="3.30.9.10">
    <property type="entry name" value="D-Amino Acid Oxidase, subunit A, domain 2"/>
    <property type="match status" value="1"/>
</dbReference>
<dbReference type="Gene3D" id="3.50.50.60">
    <property type="entry name" value="FAD/NAD(P)-binding domain"/>
    <property type="match status" value="1"/>
</dbReference>